<dbReference type="AlphaFoldDB" id="A0AA87NMY5"/>
<evidence type="ECO:0000313" key="1">
    <source>
        <dbReference type="EMBL" id="EPF29532.1"/>
    </source>
</evidence>
<proteinExistence type="predicted"/>
<accession>A0AA87NMY5</accession>
<evidence type="ECO:0000313" key="2">
    <source>
        <dbReference type="Proteomes" id="UP000014634"/>
    </source>
</evidence>
<reference evidence="1 2" key="1">
    <citation type="submission" date="2013-04" db="EMBL/GenBank/DDBJ databases">
        <title>The Genome Sequence of Treponema medium ATCC 700293.</title>
        <authorList>
            <consortium name="The Broad Institute Genomics Platform"/>
            <person name="Earl A."/>
            <person name="Ward D."/>
            <person name="Feldgarden M."/>
            <person name="Gevers D."/>
            <person name="Leonetti C."/>
            <person name="Blanton J.M."/>
            <person name="Dewhirst F.E."/>
            <person name="Izard J."/>
            <person name="Walker B."/>
            <person name="Young S."/>
            <person name="Zeng Q."/>
            <person name="Gargeya S."/>
            <person name="Fitzgerald M."/>
            <person name="Haas B."/>
            <person name="Abouelleil A."/>
            <person name="Allen A.W."/>
            <person name="Alvarado L."/>
            <person name="Arachchi H.M."/>
            <person name="Berlin A.M."/>
            <person name="Chapman S.B."/>
            <person name="Gainer-Dewar J."/>
            <person name="Goldberg J."/>
            <person name="Griggs A."/>
            <person name="Gujja S."/>
            <person name="Hansen M."/>
            <person name="Howarth C."/>
            <person name="Imamovic A."/>
            <person name="Ireland A."/>
            <person name="Larimer J."/>
            <person name="McCowan C."/>
            <person name="Murphy C."/>
            <person name="Pearson M."/>
            <person name="Poon T.W."/>
            <person name="Priest M."/>
            <person name="Roberts A."/>
            <person name="Saif S."/>
            <person name="Shea T."/>
            <person name="Sisk P."/>
            <person name="Sykes S."/>
            <person name="Wortman J."/>
            <person name="Nusbaum C."/>
            <person name="Birren B."/>
        </authorList>
    </citation>
    <scope>NUCLEOTIDE SEQUENCE [LARGE SCALE GENOMIC DNA]</scope>
    <source>
        <strain evidence="1 2">ATCC 700293</strain>
    </source>
</reference>
<dbReference type="Proteomes" id="UP000014634">
    <property type="component" value="Unassembled WGS sequence"/>
</dbReference>
<dbReference type="EMBL" id="ATFE01000003">
    <property type="protein sequence ID" value="EPF29532.1"/>
    <property type="molecule type" value="Genomic_DNA"/>
</dbReference>
<organism evidence="1 2">
    <name type="scientific">Treponema medium ATCC 700293</name>
    <dbReference type="NCBI Taxonomy" id="1125700"/>
    <lineage>
        <taxon>Bacteria</taxon>
        <taxon>Pseudomonadati</taxon>
        <taxon>Spirochaetota</taxon>
        <taxon>Spirochaetia</taxon>
        <taxon>Spirochaetales</taxon>
        <taxon>Treponemataceae</taxon>
        <taxon>Treponema</taxon>
    </lineage>
</organism>
<gene>
    <name evidence="1" type="ORF">HMPREF9195_00233</name>
</gene>
<dbReference type="RefSeq" id="WP_016522231.1">
    <property type="nucleotide sequence ID" value="NZ_KE332517.1"/>
</dbReference>
<comment type="caution">
    <text evidence="1">The sequence shown here is derived from an EMBL/GenBank/DDBJ whole genome shotgun (WGS) entry which is preliminary data.</text>
</comment>
<name>A0AA87NMY5_TREMD</name>
<protein>
    <submittedName>
        <fullName evidence="1">Uncharacterized protein</fullName>
    </submittedName>
</protein>
<sequence length="217" mass="24210">MSTDILITDDRLNFSLSLADFLRVQGQRVIVISDAERTKEKKPENTIGPVLLWNRQSVFSLQSLPLQFKTLQLNIETALLIFDAPAYTELYSNTGVLHADKIVTELITANIQLAYTFMRYFIHKKSGKLIFVHRDVSPLCGNIPVAAASGAFVRMAEASVATLAQEENALLQTMLVRLEGEDNALYTEWLAAQINQPALSRMPGKWIKAGQRGLFGK</sequence>